<dbReference type="NCBIfam" id="NF010167">
    <property type="entry name" value="PRK13648.1"/>
    <property type="match status" value="2"/>
</dbReference>
<evidence type="ECO:0000256" key="6">
    <source>
        <dbReference type="ARBA" id="ARBA00022840"/>
    </source>
</evidence>
<evidence type="ECO:0000256" key="7">
    <source>
        <dbReference type="ARBA" id="ARBA00022967"/>
    </source>
</evidence>
<protein>
    <submittedName>
        <fullName evidence="11">Putative ABC transporter ATP-binding protein</fullName>
    </submittedName>
</protein>
<dbReference type="InterPro" id="IPR050095">
    <property type="entry name" value="ECF_ABC_transporter_ATP-bd"/>
</dbReference>
<reference evidence="11" key="1">
    <citation type="submission" date="2018-12" db="EMBL/GenBank/DDBJ databases">
        <title>Novel natural products biosynthetic potential of the class Ktedonobacteria.</title>
        <authorList>
            <person name="Zheng Y."/>
            <person name="Saitou A."/>
            <person name="Wang C.M."/>
            <person name="Toyoda A."/>
            <person name="Minakuchi Y."/>
            <person name="Sekiguchi Y."/>
            <person name="Ueda K."/>
            <person name="Takano H."/>
            <person name="Sakai Y."/>
            <person name="Yokota A."/>
            <person name="Yabe S."/>
        </authorList>
    </citation>
    <scope>NUCLEOTIDE SEQUENCE</scope>
    <source>
        <strain evidence="11">A3-2</strain>
    </source>
</reference>
<sequence length="577" mass="64204">MITHPDNTRDALQEAPPAVAVKGLSFRYRALNEELPPSKKTRRAIPDSSGAEVEAETEPPYAIRDISFSLAHGELLLIAGPSGCGKSTLLKCLNGLIPHTFRGELEGEIWIEGRSAAGMSLRERARYVGTMLQDPEKQIVGSTVEQEVAFGLENLNVERAEIRRRVDEVLRRLRLEAYRQESTFALSGGQRQQVAAAGILVMQPSIFLFDEPFANLDARAIDELEELINGLRAEGRAIIIVEHRVEETLKLRPDKVLFMQDGRQVFLGDVSSFLEVADPEQVKLPIEATLRRVPEAERHRVIERLVRPIVTRRAIEATGSNAGEPVLVFQDVHYRYEAAAEEILHGISFEVRRGETIALLGPNGAGKTTLVKQALGLLRPTAGTVLLYGEDTRKLSVAQLATRIGYVFQSPSAMLFAPTVRQELSFGPENLRFPPERLRRAVQRAAEALDVARFADRSPFSLSFGQQKRVSIASVLAMESRILLLDEPTAGQDYRSYISFMEHLRNLPELDALLFITHDLDLALRYTQRVLLLKDGHLVADGAPLEVLADQSLLESCNLRPTSLLRYLLAECSRSLA</sequence>
<evidence type="ECO:0000313" key="11">
    <source>
        <dbReference type="EMBL" id="BBH93970.1"/>
    </source>
</evidence>
<dbReference type="InterPro" id="IPR017871">
    <property type="entry name" value="ABC_transporter-like_CS"/>
</dbReference>
<feature type="domain" description="ABC transporter" evidence="10">
    <location>
        <begin position="45"/>
        <end position="286"/>
    </location>
</feature>
<keyword evidence="5" id="KW-0547">Nucleotide-binding</keyword>
<dbReference type="InterPro" id="IPR027417">
    <property type="entry name" value="P-loop_NTPase"/>
</dbReference>
<dbReference type="GO" id="GO:0016887">
    <property type="term" value="F:ATP hydrolysis activity"/>
    <property type="evidence" value="ECO:0007669"/>
    <property type="project" value="InterPro"/>
</dbReference>
<evidence type="ECO:0000256" key="1">
    <source>
        <dbReference type="ARBA" id="ARBA00004236"/>
    </source>
</evidence>
<dbReference type="PROSITE" id="PS00211">
    <property type="entry name" value="ABC_TRANSPORTER_1"/>
    <property type="match status" value="1"/>
</dbReference>
<dbReference type="EMBL" id="AP019377">
    <property type="protein sequence ID" value="BBH93970.1"/>
    <property type="molecule type" value="Genomic_DNA"/>
</dbReference>
<dbReference type="PANTHER" id="PTHR43553:SF25">
    <property type="entry name" value="ABC-TYPE COBALT TRANSPORT SYSTEM, ATPASE COMPONENT"/>
    <property type="match status" value="1"/>
</dbReference>
<dbReference type="SMART" id="SM00382">
    <property type="entry name" value="AAA"/>
    <property type="match status" value="2"/>
</dbReference>
<dbReference type="GO" id="GO:0005524">
    <property type="term" value="F:ATP binding"/>
    <property type="evidence" value="ECO:0007669"/>
    <property type="project" value="UniProtKB-KW"/>
</dbReference>
<gene>
    <name evidence="11" type="ORF">KTA_21690</name>
</gene>
<comment type="similarity">
    <text evidence="2">Belongs to the ABC transporter superfamily.</text>
</comment>
<feature type="region of interest" description="Disordered" evidence="9">
    <location>
        <begin position="37"/>
        <end position="57"/>
    </location>
</feature>
<evidence type="ECO:0000256" key="4">
    <source>
        <dbReference type="ARBA" id="ARBA00022475"/>
    </source>
</evidence>
<dbReference type="PROSITE" id="PS50893">
    <property type="entry name" value="ABC_TRANSPORTER_2"/>
    <property type="match status" value="2"/>
</dbReference>
<organism evidence="11">
    <name type="scientific">Thermogemmatispora argillosa</name>
    <dbReference type="NCBI Taxonomy" id="2045280"/>
    <lineage>
        <taxon>Bacteria</taxon>
        <taxon>Bacillati</taxon>
        <taxon>Chloroflexota</taxon>
        <taxon>Ktedonobacteria</taxon>
        <taxon>Thermogemmatisporales</taxon>
        <taxon>Thermogemmatisporaceae</taxon>
        <taxon>Thermogemmatispora</taxon>
    </lineage>
</organism>
<evidence type="ECO:0000256" key="2">
    <source>
        <dbReference type="ARBA" id="ARBA00005417"/>
    </source>
</evidence>
<keyword evidence="6 11" id="KW-0067">ATP-binding</keyword>
<dbReference type="GO" id="GO:0042626">
    <property type="term" value="F:ATPase-coupled transmembrane transporter activity"/>
    <property type="evidence" value="ECO:0007669"/>
    <property type="project" value="TreeGrafter"/>
</dbReference>
<evidence type="ECO:0000259" key="10">
    <source>
        <dbReference type="PROSITE" id="PS50893"/>
    </source>
</evidence>
<accession>A0A455T2A2</accession>
<evidence type="ECO:0000256" key="9">
    <source>
        <dbReference type="SAM" id="MobiDB-lite"/>
    </source>
</evidence>
<evidence type="ECO:0000256" key="8">
    <source>
        <dbReference type="ARBA" id="ARBA00023136"/>
    </source>
</evidence>
<dbReference type="Pfam" id="PF00005">
    <property type="entry name" value="ABC_tran"/>
    <property type="match status" value="2"/>
</dbReference>
<dbReference type="Gene3D" id="3.40.50.300">
    <property type="entry name" value="P-loop containing nucleotide triphosphate hydrolases"/>
    <property type="match status" value="2"/>
</dbReference>
<proteinExistence type="inferred from homology"/>
<feature type="domain" description="ABC transporter" evidence="10">
    <location>
        <begin position="327"/>
        <end position="560"/>
    </location>
</feature>
<evidence type="ECO:0000256" key="3">
    <source>
        <dbReference type="ARBA" id="ARBA00022448"/>
    </source>
</evidence>
<evidence type="ECO:0000256" key="5">
    <source>
        <dbReference type="ARBA" id="ARBA00022741"/>
    </source>
</evidence>
<dbReference type="InterPro" id="IPR015856">
    <property type="entry name" value="ABC_transpr_CbiO/EcfA_su"/>
</dbReference>
<keyword evidence="3" id="KW-0813">Transport</keyword>
<keyword evidence="7" id="KW-1278">Translocase</keyword>
<dbReference type="SUPFAM" id="SSF52540">
    <property type="entry name" value="P-loop containing nucleoside triphosphate hydrolases"/>
    <property type="match status" value="2"/>
</dbReference>
<name>A0A455T2A2_9CHLR</name>
<comment type="subcellular location">
    <subcellularLocation>
        <location evidence="1">Cell membrane</location>
    </subcellularLocation>
</comment>
<dbReference type="AlphaFoldDB" id="A0A455T2A2"/>
<keyword evidence="8" id="KW-0472">Membrane</keyword>
<dbReference type="PANTHER" id="PTHR43553">
    <property type="entry name" value="HEAVY METAL TRANSPORTER"/>
    <property type="match status" value="1"/>
</dbReference>
<dbReference type="GO" id="GO:0043190">
    <property type="term" value="C:ATP-binding cassette (ABC) transporter complex"/>
    <property type="evidence" value="ECO:0007669"/>
    <property type="project" value="TreeGrafter"/>
</dbReference>
<keyword evidence="4" id="KW-1003">Cell membrane</keyword>
<dbReference type="InterPro" id="IPR003439">
    <property type="entry name" value="ABC_transporter-like_ATP-bd"/>
</dbReference>
<dbReference type="FunFam" id="3.40.50.300:FF:000224">
    <property type="entry name" value="Energy-coupling factor transporter ATP-binding protein EcfA"/>
    <property type="match status" value="1"/>
</dbReference>
<dbReference type="CDD" id="cd03225">
    <property type="entry name" value="ABC_cobalt_CbiO_domain1"/>
    <property type="match status" value="2"/>
</dbReference>
<dbReference type="InterPro" id="IPR003593">
    <property type="entry name" value="AAA+_ATPase"/>
</dbReference>